<protein>
    <submittedName>
        <fullName evidence="1">Uncharacterized protein</fullName>
    </submittedName>
</protein>
<evidence type="ECO:0000313" key="2">
    <source>
        <dbReference type="Proteomes" id="UP000236884"/>
    </source>
</evidence>
<dbReference type="KEGG" id="vgo:GJW-30_1_02026"/>
<sequence>MRRPPLRESRLISEQLIRRANLGRTSTLTPESARICTLALQLALATPSRAKVLSVICGNKSCSQSVECMPCVMKANEIMNLYEEGGDARLC</sequence>
<dbReference type="EMBL" id="AP014946">
    <property type="protein sequence ID" value="BAT59493.1"/>
    <property type="molecule type" value="Genomic_DNA"/>
</dbReference>
<proteinExistence type="predicted"/>
<keyword evidence="2" id="KW-1185">Reference proteome</keyword>
<gene>
    <name evidence="1" type="ORF">GJW-30_1_02026</name>
</gene>
<dbReference type="Proteomes" id="UP000236884">
    <property type="component" value="Chromosome"/>
</dbReference>
<dbReference type="AlphaFoldDB" id="A0A0S3PU43"/>
<reference evidence="1 2" key="1">
    <citation type="submission" date="2015-08" db="EMBL/GenBank/DDBJ databases">
        <title>Investigation of the bacterial diversity of lava forest soil.</title>
        <authorList>
            <person name="Lee J.S."/>
        </authorList>
    </citation>
    <scope>NUCLEOTIDE SEQUENCE [LARGE SCALE GENOMIC DNA]</scope>
    <source>
        <strain evidence="1 2">GJW-30</strain>
    </source>
</reference>
<evidence type="ECO:0000313" key="1">
    <source>
        <dbReference type="EMBL" id="BAT59493.1"/>
    </source>
</evidence>
<name>A0A0S3PU43_9BRAD</name>
<organism evidence="1 2">
    <name type="scientific">Variibacter gotjawalensis</name>
    <dbReference type="NCBI Taxonomy" id="1333996"/>
    <lineage>
        <taxon>Bacteria</taxon>
        <taxon>Pseudomonadati</taxon>
        <taxon>Pseudomonadota</taxon>
        <taxon>Alphaproteobacteria</taxon>
        <taxon>Hyphomicrobiales</taxon>
        <taxon>Nitrobacteraceae</taxon>
        <taxon>Variibacter</taxon>
    </lineage>
</organism>
<accession>A0A0S3PU43</accession>